<organism evidence="3 4">
    <name type="scientific">Aureobasidium melanogenum</name>
    <name type="common">Aureobasidium pullulans var. melanogenum</name>
    <dbReference type="NCBI Taxonomy" id="46634"/>
    <lineage>
        <taxon>Eukaryota</taxon>
        <taxon>Fungi</taxon>
        <taxon>Dikarya</taxon>
        <taxon>Ascomycota</taxon>
        <taxon>Pezizomycotina</taxon>
        <taxon>Dothideomycetes</taxon>
        <taxon>Dothideomycetidae</taxon>
        <taxon>Dothideales</taxon>
        <taxon>Saccotheciaceae</taxon>
        <taxon>Aureobasidium</taxon>
    </lineage>
</organism>
<reference evidence="3" key="1">
    <citation type="journal article" date="2021" name="J Fungi (Basel)">
        <title>Virulence traits and population genomics of the black yeast Aureobasidium melanogenum.</title>
        <authorList>
            <person name="Cernosa A."/>
            <person name="Sun X."/>
            <person name="Gostincar C."/>
            <person name="Fang C."/>
            <person name="Gunde-Cimerman N."/>
            <person name="Song Z."/>
        </authorList>
    </citation>
    <scope>NUCLEOTIDE SEQUENCE</scope>
    <source>
        <strain evidence="3">EXF-9911</strain>
    </source>
</reference>
<evidence type="ECO:0000259" key="2">
    <source>
        <dbReference type="Pfam" id="PF14616"/>
    </source>
</evidence>
<dbReference type="Proteomes" id="UP000779574">
    <property type="component" value="Unassembled WGS sequence"/>
</dbReference>
<gene>
    <name evidence="3" type="ORF">KCU76_g15539</name>
</gene>
<dbReference type="OrthoDB" id="5595379at2759"/>
<feature type="compositionally biased region" description="Low complexity" evidence="1">
    <location>
        <begin position="234"/>
        <end position="250"/>
    </location>
</feature>
<proteinExistence type="predicted"/>
<evidence type="ECO:0000313" key="3">
    <source>
        <dbReference type="EMBL" id="KAG9678566.1"/>
    </source>
</evidence>
<reference evidence="3" key="2">
    <citation type="submission" date="2021-08" db="EMBL/GenBank/DDBJ databases">
        <authorList>
            <person name="Gostincar C."/>
            <person name="Sun X."/>
            <person name="Song Z."/>
            <person name="Gunde-Cimerman N."/>
        </authorList>
    </citation>
    <scope>NUCLEOTIDE SEQUENCE</scope>
    <source>
        <strain evidence="3">EXF-9911</strain>
    </source>
</reference>
<dbReference type="PANTHER" id="PTHR28125">
    <property type="entry name" value="MEIOTIC EXPRESSION UP-REGULATED PROTEIN 26"/>
    <property type="match status" value="1"/>
</dbReference>
<dbReference type="AlphaFoldDB" id="A0A9P8IZJ8"/>
<dbReference type="InterPro" id="IPR028012">
    <property type="entry name" value="Rua1_C"/>
</dbReference>
<dbReference type="PANTHER" id="PTHR28125:SF3">
    <property type="entry name" value="TRANSCRIPTION REGULATOR RUA1 C-TERMINAL DOMAIN-CONTAINING PROTEIN"/>
    <property type="match status" value="1"/>
</dbReference>
<feature type="domain" description="Transcription regulator Rua1 C-terminal" evidence="2">
    <location>
        <begin position="280"/>
        <end position="378"/>
    </location>
</feature>
<feature type="region of interest" description="Disordered" evidence="1">
    <location>
        <begin position="219"/>
        <end position="250"/>
    </location>
</feature>
<sequence length="394" mass="44734">MSQPVLDDGDVQFQWLTHDAQPKLWLTWPNNTWYFQASPGAYGRGEQWNDTNITQVYTNPPLGDTDYDQISPPTKDNWLLQRSYHGAQDLPDNQVQEPYSLGYYNGAGSYRHGYQPHAHDRPHHEENVNMQYSDTGVECFETPSVHMDHYVSITPDGPLPREGHHPERHDTTFWDWSQAASDVVPPQPSLRTNIVAQSIGHNSSTLYYKLSPSIATPRTQVSPTSSCWDIDDNASPATTSTTIPSDLIPDPPAELLDPPPEDMNSGDKTMVPQRRNLKDPNHLYMPRWTRGDGKQREGWCGACRPGKWLSLKRSTYWYHKNFCHGITVMGTPFPRPTHTRALADDKGWEGYCGSCNRWIVLNGGKKSHTSWFRHAYKCDPAAVARSPPSRDLTH</sequence>
<dbReference type="Pfam" id="PF14616">
    <property type="entry name" value="Rua1_C"/>
    <property type="match status" value="1"/>
</dbReference>
<feature type="non-terminal residue" evidence="3">
    <location>
        <position position="394"/>
    </location>
</feature>
<protein>
    <recommendedName>
        <fullName evidence="2">Transcription regulator Rua1 C-terminal domain-containing protein</fullName>
    </recommendedName>
</protein>
<accession>A0A9P8IZJ8</accession>
<dbReference type="EMBL" id="JAHFXF010001028">
    <property type="protein sequence ID" value="KAG9678566.1"/>
    <property type="molecule type" value="Genomic_DNA"/>
</dbReference>
<evidence type="ECO:0000256" key="1">
    <source>
        <dbReference type="SAM" id="MobiDB-lite"/>
    </source>
</evidence>
<evidence type="ECO:0000313" key="4">
    <source>
        <dbReference type="Proteomes" id="UP000779574"/>
    </source>
</evidence>
<comment type="caution">
    <text evidence="3">The sequence shown here is derived from an EMBL/GenBank/DDBJ whole genome shotgun (WGS) entry which is preliminary data.</text>
</comment>
<name>A0A9P8IZJ8_AURME</name>